<name>K2FYY1_9BACT</name>
<dbReference type="EMBL" id="AMFJ01000368">
    <property type="protein sequence ID" value="EKE28128.1"/>
    <property type="molecule type" value="Genomic_DNA"/>
</dbReference>
<reference evidence="1" key="1">
    <citation type="journal article" date="2012" name="Science">
        <title>Fermentation, hydrogen, and sulfur metabolism in multiple uncultivated bacterial phyla.</title>
        <authorList>
            <person name="Wrighton K.C."/>
            <person name="Thomas B.C."/>
            <person name="Sharon I."/>
            <person name="Miller C.S."/>
            <person name="Castelle C.J."/>
            <person name="VerBerkmoes N.C."/>
            <person name="Wilkins M.J."/>
            <person name="Hettich R.L."/>
            <person name="Lipton M.S."/>
            <person name="Williams K.H."/>
            <person name="Long P.E."/>
            <person name="Banfield J.F."/>
        </authorList>
    </citation>
    <scope>NUCLEOTIDE SEQUENCE [LARGE SCALE GENOMIC DNA]</scope>
</reference>
<protein>
    <submittedName>
        <fullName evidence="1">Uncharacterized protein</fullName>
    </submittedName>
</protein>
<evidence type="ECO:0000313" key="1">
    <source>
        <dbReference type="EMBL" id="EKE28128.1"/>
    </source>
</evidence>
<dbReference type="AlphaFoldDB" id="K2FYY1"/>
<proteinExistence type="predicted"/>
<sequence length="203" mass="24386">MHKEILSINQLALLRLVKEFSNSFYLVWGTAMSLYIWHRKSIDFDLFSNKPINHNRIISTIKKFWYSVTKTLVKNEDELTVIIDGVKFTFLYFPFDIKWNTNILPWIKSLELLDIAALKAYAIWSRSKWKDYVDMYLITKDYYSISEISDRARLIFGWSFNEKIFREQLCYFDDIDYTEEVDYINDKIEPILIKNRLSEIAVL</sequence>
<accession>K2FYY1</accession>
<comment type="caution">
    <text evidence="1">The sequence shown here is derived from an EMBL/GenBank/DDBJ whole genome shotgun (WGS) entry which is preliminary data.</text>
</comment>
<gene>
    <name evidence="1" type="ORF">ACD_3C00094G0002</name>
</gene>
<organism evidence="1">
    <name type="scientific">uncultured bacterium</name>
    <name type="common">gcode 4</name>
    <dbReference type="NCBI Taxonomy" id="1234023"/>
    <lineage>
        <taxon>Bacteria</taxon>
        <taxon>environmental samples</taxon>
    </lineage>
</organism>